<proteinExistence type="predicted"/>
<dbReference type="EMBL" id="AMQM01004298">
    <property type="status" value="NOT_ANNOTATED_CDS"/>
    <property type="molecule type" value="Genomic_DNA"/>
</dbReference>
<sequence>MSSINMNNLKIENVQNLEDESLDDSLFETNVNYFENRRNMAIYKGKRFKKAKNAVSKIVKSSNNAEKISTKPKINASPTTSVENLSINTSVWSSDSIVPNNVNNNSYSSFISLYPIYFTDCSAKPLTSEDNISTKPTIIDEDEGSRMYIISHHNNCPACNAENRQCSISDNSDHLKQLCMILAVQQSNLSVNGRL</sequence>
<accession>T1F5N8</accession>
<protein>
    <submittedName>
        <fullName evidence="1 2">Uncharacterized protein</fullName>
    </submittedName>
</protein>
<dbReference type="InParanoid" id="T1F5N8"/>
<reference evidence="2" key="3">
    <citation type="submission" date="2015-06" db="UniProtKB">
        <authorList>
            <consortium name="EnsemblMetazoa"/>
        </authorList>
    </citation>
    <scope>IDENTIFICATION</scope>
</reference>
<reference evidence="3" key="1">
    <citation type="submission" date="2012-12" db="EMBL/GenBank/DDBJ databases">
        <authorList>
            <person name="Hellsten U."/>
            <person name="Grimwood J."/>
            <person name="Chapman J.A."/>
            <person name="Shapiro H."/>
            <person name="Aerts A."/>
            <person name="Otillar R.P."/>
            <person name="Terry A.Y."/>
            <person name="Boore J.L."/>
            <person name="Simakov O."/>
            <person name="Marletaz F."/>
            <person name="Cho S.-J."/>
            <person name="Edsinger-Gonzales E."/>
            <person name="Havlak P."/>
            <person name="Kuo D.-H."/>
            <person name="Larsson T."/>
            <person name="Lv J."/>
            <person name="Arendt D."/>
            <person name="Savage R."/>
            <person name="Osoegawa K."/>
            <person name="de Jong P."/>
            <person name="Lindberg D.R."/>
            <person name="Seaver E.C."/>
            <person name="Weisblat D.A."/>
            <person name="Putnam N.H."/>
            <person name="Grigoriev I.V."/>
            <person name="Rokhsar D.S."/>
        </authorList>
    </citation>
    <scope>NUCLEOTIDE SEQUENCE</scope>
</reference>
<reference evidence="1 3" key="2">
    <citation type="journal article" date="2013" name="Nature">
        <title>Insights into bilaterian evolution from three spiralian genomes.</title>
        <authorList>
            <person name="Simakov O."/>
            <person name="Marletaz F."/>
            <person name="Cho S.J."/>
            <person name="Edsinger-Gonzales E."/>
            <person name="Havlak P."/>
            <person name="Hellsten U."/>
            <person name="Kuo D.H."/>
            <person name="Larsson T."/>
            <person name="Lv J."/>
            <person name="Arendt D."/>
            <person name="Savage R."/>
            <person name="Osoegawa K."/>
            <person name="de Jong P."/>
            <person name="Grimwood J."/>
            <person name="Chapman J.A."/>
            <person name="Shapiro H."/>
            <person name="Aerts A."/>
            <person name="Otillar R.P."/>
            <person name="Terry A.Y."/>
            <person name="Boore J.L."/>
            <person name="Grigoriev I.V."/>
            <person name="Lindberg D.R."/>
            <person name="Seaver E.C."/>
            <person name="Weisblat D.A."/>
            <person name="Putnam N.H."/>
            <person name="Rokhsar D.S."/>
        </authorList>
    </citation>
    <scope>NUCLEOTIDE SEQUENCE</scope>
</reference>
<dbReference type="AlphaFoldDB" id="T1F5N8"/>
<dbReference type="HOGENOM" id="CLU_109097_0_0_1"/>
<dbReference type="KEGG" id="hro:HELRODRAFT_172627"/>
<gene>
    <name evidence="2" type="primary">20204137</name>
    <name evidence="1" type="ORF">HELRODRAFT_172627</name>
</gene>
<dbReference type="RefSeq" id="XP_009017539.1">
    <property type="nucleotide sequence ID" value="XM_009019291.1"/>
</dbReference>
<dbReference type="Proteomes" id="UP000015101">
    <property type="component" value="Unassembled WGS sequence"/>
</dbReference>
<evidence type="ECO:0000313" key="1">
    <source>
        <dbReference type="EMBL" id="ESO04270.1"/>
    </source>
</evidence>
<evidence type="ECO:0000313" key="3">
    <source>
        <dbReference type="Proteomes" id="UP000015101"/>
    </source>
</evidence>
<dbReference type="GeneID" id="20204137"/>
<organism evidence="2 3">
    <name type="scientific">Helobdella robusta</name>
    <name type="common">Californian leech</name>
    <dbReference type="NCBI Taxonomy" id="6412"/>
    <lineage>
        <taxon>Eukaryota</taxon>
        <taxon>Metazoa</taxon>
        <taxon>Spiralia</taxon>
        <taxon>Lophotrochozoa</taxon>
        <taxon>Annelida</taxon>
        <taxon>Clitellata</taxon>
        <taxon>Hirudinea</taxon>
        <taxon>Rhynchobdellida</taxon>
        <taxon>Glossiphoniidae</taxon>
        <taxon>Helobdella</taxon>
    </lineage>
</organism>
<evidence type="ECO:0000313" key="2">
    <source>
        <dbReference type="EnsemblMetazoa" id="HelroP172627"/>
    </source>
</evidence>
<dbReference type="EMBL" id="KB096502">
    <property type="protein sequence ID" value="ESO04270.1"/>
    <property type="molecule type" value="Genomic_DNA"/>
</dbReference>
<keyword evidence="3" id="KW-1185">Reference proteome</keyword>
<dbReference type="EnsemblMetazoa" id="HelroT172627">
    <property type="protein sequence ID" value="HelroP172627"/>
    <property type="gene ID" value="HelroG172627"/>
</dbReference>
<dbReference type="CTD" id="20204137"/>
<name>T1F5N8_HELRO</name>